<dbReference type="AlphaFoldDB" id="A0AA88HH69"/>
<name>A0AA88HH69_ARTSF</name>
<dbReference type="Proteomes" id="UP001187531">
    <property type="component" value="Unassembled WGS sequence"/>
</dbReference>
<accession>A0AA88HH69</accession>
<sequence>MPHLFGPSSRATASRQGKSVDLSFVLFSRVYVCHSQGSEHLNELYGCEIVAGCDDGVPTLQEVNKGNFHVGTEALWIPTIGV</sequence>
<keyword evidence="2" id="KW-1185">Reference proteome</keyword>
<proteinExistence type="predicted"/>
<evidence type="ECO:0000313" key="2">
    <source>
        <dbReference type="Proteomes" id="UP001187531"/>
    </source>
</evidence>
<protein>
    <submittedName>
        <fullName evidence="1">Uncharacterized protein</fullName>
    </submittedName>
</protein>
<dbReference type="EMBL" id="JAVRJZ010000016">
    <property type="protein sequence ID" value="KAK2711248.1"/>
    <property type="molecule type" value="Genomic_DNA"/>
</dbReference>
<comment type="caution">
    <text evidence="1">The sequence shown here is derived from an EMBL/GenBank/DDBJ whole genome shotgun (WGS) entry which is preliminary data.</text>
</comment>
<gene>
    <name evidence="1" type="ORF">QYM36_012432</name>
</gene>
<evidence type="ECO:0000313" key="1">
    <source>
        <dbReference type="EMBL" id="KAK2711248.1"/>
    </source>
</evidence>
<reference evidence="1" key="1">
    <citation type="submission" date="2023-07" db="EMBL/GenBank/DDBJ databases">
        <title>Chromosome-level genome assembly of Artemia franciscana.</title>
        <authorList>
            <person name="Jo E."/>
        </authorList>
    </citation>
    <scope>NUCLEOTIDE SEQUENCE</scope>
    <source>
        <tissue evidence="1">Whole body</tissue>
    </source>
</reference>
<organism evidence="1 2">
    <name type="scientific">Artemia franciscana</name>
    <name type="common">Brine shrimp</name>
    <name type="synonym">Artemia sanfranciscana</name>
    <dbReference type="NCBI Taxonomy" id="6661"/>
    <lineage>
        <taxon>Eukaryota</taxon>
        <taxon>Metazoa</taxon>
        <taxon>Ecdysozoa</taxon>
        <taxon>Arthropoda</taxon>
        <taxon>Crustacea</taxon>
        <taxon>Branchiopoda</taxon>
        <taxon>Anostraca</taxon>
        <taxon>Artemiidae</taxon>
        <taxon>Artemia</taxon>
    </lineage>
</organism>